<dbReference type="AlphaFoldDB" id="A0A6N7XXF2"/>
<dbReference type="CDD" id="cd04301">
    <property type="entry name" value="NAT_SF"/>
    <property type="match status" value="1"/>
</dbReference>
<dbReference type="EMBL" id="VUNQ01000034">
    <property type="protein sequence ID" value="MSU02497.1"/>
    <property type="molecule type" value="Genomic_DNA"/>
</dbReference>
<keyword evidence="3" id="KW-1185">Reference proteome</keyword>
<keyword evidence="2" id="KW-0808">Transferase</keyword>
<evidence type="ECO:0000313" key="3">
    <source>
        <dbReference type="Proteomes" id="UP000469523"/>
    </source>
</evidence>
<protein>
    <submittedName>
        <fullName evidence="2">GNAT family N-acetyltransferase</fullName>
    </submittedName>
</protein>
<proteinExistence type="predicted"/>
<reference evidence="2 3" key="1">
    <citation type="submission" date="2019-09" db="EMBL/GenBank/DDBJ databases">
        <title>In-depth cultivation of the pig gut microbiome towards novel bacterial diversity and tailored functional studies.</title>
        <authorList>
            <person name="Wylensek D."/>
            <person name="Hitch T.C.A."/>
            <person name="Clavel T."/>
        </authorList>
    </citation>
    <scope>NUCLEOTIDE SEQUENCE [LARGE SCALE GENOMIC DNA]</scope>
    <source>
        <strain evidence="2 3">WCA3-693-APC-4?</strain>
    </source>
</reference>
<comment type="caution">
    <text evidence="2">The sequence shown here is derived from an EMBL/GenBank/DDBJ whole genome shotgun (WGS) entry which is preliminary data.</text>
</comment>
<dbReference type="Pfam" id="PF00583">
    <property type="entry name" value="Acetyltransf_1"/>
    <property type="match status" value="1"/>
</dbReference>
<feature type="domain" description="N-acetyltransferase" evidence="1">
    <location>
        <begin position="1"/>
        <end position="169"/>
    </location>
</feature>
<name>A0A6N7XXF2_9FIRM</name>
<dbReference type="GO" id="GO:0016747">
    <property type="term" value="F:acyltransferase activity, transferring groups other than amino-acyl groups"/>
    <property type="evidence" value="ECO:0007669"/>
    <property type="project" value="InterPro"/>
</dbReference>
<gene>
    <name evidence="2" type="ORF">FYJ83_13635</name>
</gene>
<dbReference type="RefSeq" id="WP_154441414.1">
    <property type="nucleotide sequence ID" value="NZ_VUNQ01000034.1"/>
</dbReference>
<organism evidence="2 3">
    <name type="scientific">Tissierella pigra</name>
    <dbReference type="NCBI Taxonomy" id="2607614"/>
    <lineage>
        <taxon>Bacteria</taxon>
        <taxon>Bacillati</taxon>
        <taxon>Bacillota</taxon>
        <taxon>Tissierellia</taxon>
        <taxon>Tissierellales</taxon>
        <taxon>Tissierellaceae</taxon>
        <taxon>Tissierella</taxon>
    </lineage>
</organism>
<accession>A0A6N7XXF2</accession>
<evidence type="ECO:0000259" key="1">
    <source>
        <dbReference type="PROSITE" id="PS51186"/>
    </source>
</evidence>
<dbReference type="Proteomes" id="UP000469523">
    <property type="component" value="Unassembled WGS sequence"/>
</dbReference>
<dbReference type="Gene3D" id="3.40.630.30">
    <property type="match status" value="1"/>
</dbReference>
<evidence type="ECO:0000313" key="2">
    <source>
        <dbReference type="EMBL" id="MSU02497.1"/>
    </source>
</evidence>
<dbReference type="SUPFAM" id="SSF55729">
    <property type="entry name" value="Acyl-CoA N-acyltransferases (Nat)"/>
    <property type="match status" value="1"/>
</dbReference>
<dbReference type="InterPro" id="IPR016181">
    <property type="entry name" value="Acyl_CoA_acyltransferase"/>
</dbReference>
<sequence>MEFRMADYKDIDDIMNIIFKAQENFRNKKIDQWQNNYPNHDIIREDIKNKNSYVLLKDGVIIGTVYLSFDEEPTYKEIYKGQWLSNEQYAVIHRMAVDLEYKGLGLASLMMKYVEDICLSKNIHSIKVDTHSENLSMQRSLEKNGYKYCGIIYLEDGNERVAFEKLLLN</sequence>
<dbReference type="InterPro" id="IPR000182">
    <property type="entry name" value="GNAT_dom"/>
</dbReference>
<dbReference type="PROSITE" id="PS51186">
    <property type="entry name" value="GNAT"/>
    <property type="match status" value="1"/>
</dbReference>